<evidence type="ECO:0000313" key="3">
    <source>
        <dbReference type="Proteomes" id="UP000199555"/>
    </source>
</evidence>
<dbReference type="Proteomes" id="UP000199555">
    <property type="component" value="Unassembled WGS sequence"/>
</dbReference>
<keyword evidence="1" id="KW-0472">Membrane</keyword>
<name>A0A1G9JWA2_9RHOB</name>
<evidence type="ECO:0000256" key="1">
    <source>
        <dbReference type="SAM" id="Phobius"/>
    </source>
</evidence>
<dbReference type="STRING" id="525640.SAMN04487971_11073"/>
<evidence type="ECO:0000313" key="2">
    <source>
        <dbReference type="EMBL" id="SDL41809.1"/>
    </source>
</evidence>
<keyword evidence="3" id="KW-1185">Reference proteome</keyword>
<dbReference type="EMBL" id="FNGE01000010">
    <property type="protein sequence ID" value="SDL41809.1"/>
    <property type="molecule type" value="Genomic_DNA"/>
</dbReference>
<dbReference type="AlphaFoldDB" id="A0A1G9JWA2"/>
<dbReference type="RefSeq" id="WP_217629716.1">
    <property type="nucleotide sequence ID" value="NZ_FNGE01000010.1"/>
</dbReference>
<keyword evidence="1" id="KW-1133">Transmembrane helix</keyword>
<proteinExistence type="predicted"/>
<feature type="transmembrane region" description="Helical" evidence="1">
    <location>
        <begin position="22"/>
        <end position="42"/>
    </location>
</feature>
<evidence type="ECO:0008006" key="4">
    <source>
        <dbReference type="Google" id="ProtNLM"/>
    </source>
</evidence>
<accession>A0A1G9JWA2</accession>
<reference evidence="3" key="1">
    <citation type="submission" date="2016-10" db="EMBL/GenBank/DDBJ databases">
        <authorList>
            <person name="Varghese N."/>
            <person name="Submissions S."/>
        </authorList>
    </citation>
    <scope>NUCLEOTIDE SEQUENCE [LARGE SCALE GENOMIC DNA]</scope>
    <source>
        <strain evidence="3">CGMCC 1.7655</strain>
    </source>
</reference>
<protein>
    <recommendedName>
        <fullName evidence="4">NitT/TauT family transport system permease protein</fullName>
    </recommendedName>
</protein>
<keyword evidence="1" id="KW-0812">Transmembrane</keyword>
<sequence>MSDLSHLHARRPLWLSALGTPWLRRAAVLVLLAAIWELAAIIQNNPIMLPRFSAVVVTLW</sequence>
<gene>
    <name evidence="2" type="ORF">SAMN04487971_11073</name>
</gene>
<organism evidence="2 3">
    <name type="scientific">Paracoccus chinensis</name>
    <dbReference type="NCBI Taxonomy" id="525640"/>
    <lineage>
        <taxon>Bacteria</taxon>
        <taxon>Pseudomonadati</taxon>
        <taxon>Pseudomonadota</taxon>
        <taxon>Alphaproteobacteria</taxon>
        <taxon>Rhodobacterales</taxon>
        <taxon>Paracoccaceae</taxon>
        <taxon>Paracoccus</taxon>
    </lineage>
</organism>